<dbReference type="InterPro" id="IPR029046">
    <property type="entry name" value="LolA/LolB/LppX"/>
</dbReference>
<dbReference type="InterPro" id="IPR019207">
    <property type="entry name" value="DUF2092"/>
</dbReference>
<dbReference type="EMBL" id="CP101914">
    <property type="protein sequence ID" value="UUI04929.1"/>
    <property type="molecule type" value="Genomic_DNA"/>
</dbReference>
<dbReference type="RefSeq" id="WP_256709834.1">
    <property type="nucleotide sequence ID" value="NZ_CP101914.1"/>
</dbReference>
<dbReference type="PROSITE" id="PS51257">
    <property type="entry name" value="PROKAR_LIPOPROTEIN"/>
    <property type="match status" value="1"/>
</dbReference>
<evidence type="ECO:0000313" key="1">
    <source>
        <dbReference type="EMBL" id="UUI04929.1"/>
    </source>
</evidence>
<organism evidence="1 2">
    <name type="scientific">Oceanobacillus jeddahense</name>
    <dbReference type="NCBI Taxonomy" id="1462527"/>
    <lineage>
        <taxon>Bacteria</taxon>
        <taxon>Bacillati</taxon>
        <taxon>Bacillota</taxon>
        <taxon>Bacilli</taxon>
        <taxon>Bacillales</taxon>
        <taxon>Bacillaceae</taxon>
        <taxon>Oceanobacillus</taxon>
    </lineage>
</organism>
<dbReference type="InterPro" id="IPR052944">
    <property type="entry name" value="Sporulation_related"/>
</dbReference>
<reference evidence="1" key="1">
    <citation type="submission" date="2022-07" db="EMBL/GenBank/DDBJ databases">
        <title>FELIX.</title>
        <authorList>
            <person name="Wan K.H."/>
            <person name="Park S."/>
            <person name="Lawrence Q."/>
            <person name="Eichenberger J.P."/>
            <person name="Booth B.W."/>
            <person name="Piaggio A.J."/>
            <person name="Chandler J.C."/>
            <person name="Franklin A.B."/>
            <person name="Celniker S.E."/>
        </authorList>
    </citation>
    <scope>NUCLEOTIDE SEQUENCE</scope>
    <source>
        <strain evidence="1">QA-1986 374</strain>
    </source>
</reference>
<dbReference type="PANTHER" id="PTHR37507:SF2">
    <property type="entry name" value="SPORULATION PROTEIN YDCC"/>
    <property type="match status" value="1"/>
</dbReference>
<evidence type="ECO:0008006" key="3">
    <source>
        <dbReference type="Google" id="ProtNLM"/>
    </source>
</evidence>
<evidence type="ECO:0000313" key="2">
    <source>
        <dbReference type="Proteomes" id="UP001059773"/>
    </source>
</evidence>
<keyword evidence="2" id="KW-1185">Reference proteome</keyword>
<dbReference type="Gene3D" id="2.50.20.10">
    <property type="entry name" value="Lipoprotein localisation LolA/LolB/LppX"/>
    <property type="match status" value="1"/>
</dbReference>
<protein>
    <recommendedName>
        <fullName evidence="3">Outer membrane lipoprotein carrier protein LolA</fullName>
    </recommendedName>
</protein>
<dbReference type="SUPFAM" id="SSF89392">
    <property type="entry name" value="Prokaryotic lipoproteins and lipoprotein localization factors"/>
    <property type="match status" value="1"/>
</dbReference>
<proteinExistence type="predicted"/>
<gene>
    <name evidence="1" type="ORF">NP439_09955</name>
</gene>
<dbReference type="Proteomes" id="UP001059773">
    <property type="component" value="Chromosome"/>
</dbReference>
<dbReference type="Pfam" id="PF09865">
    <property type="entry name" value="DUF2092"/>
    <property type="match status" value="1"/>
</dbReference>
<accession>A0ABY5K2E3</accession>
<dbReference type="PANTHER" id="PTHR37507">
    <property type="entry name" value="SPORULATION PROTEIN YDCC"/>
    <property type="match status" value="1"/>
</dbReference>
<sequence>MLKRRGKEYFIGLSIFLILLGGCSQDMQVSAEEIIHNAIESENEITDFYGKSEMKTFEGEEITGEMVSEEYVSDDDMKTVSEEQLTGSEVETIIDGEKMLVYDKTNESVMEVDTSEMGDIFTLSPKENFQSIIGMMEDSHTYEVIGEEELLDRNTFHIKLESKEANNLLGDVELWVDKESWFVVKTISETGEIRIETEYTELDFSPDFDKDTFTMDIPDDVEITNLDDMFTSESVTLEEAEDALGQEFFIFSEEDIQLTDIQVYELSNEEVDLEIQLTYRTNDDVPIFNLFVSSADDTEIEDPNMEIRGLPAEYEEMVESLTWNEEGLNYSLIRMDEEEGVDEIVEWAEDMVLSSETN</sequence>
<name>A0ABY5K2E3_9BACI</name>